<sequence length="161" mass="18627">MAEAEPLAQLRDIHLPEQIGWWPLASGWYVLMALVLILVIALVYYFYKKYLNSLPKKKALELLKTYTQQYEKDRNTQLASARISELLRRVALVYYPRTQVASIHGDGWIDFLNQTGKNVDFTPVKSMLLDSPFKTSETVNLKPLITRAEQWIKQRGVPCLN</sequence>
<evidence type="ECO:0000313" key="3">
    <source>
        <dbReference type="Proteomes" id="UP000054600"/>
    </source>
</evidence>
<dbReference type="InterPro" id="IPR025489">
    <property type="entry name" value="DUF4381"/>
</dbReference>
<dbReference type="EMBL" id="LNYW01000066">
    <property type="protein sequence ID" value="KTD57499.1"/>
    <property type="molecule type" value="Genomic_DNA"/>
</dbReference>
<dbReference type="PATRIC" id="fig|1122169.6.peg.2689"/>
<dbReference type="eggNOG" id="ENOG50331W9">
    <property type="taxonomic scope" value="Bacteria"/>
</dbReference>
<name>A0A0W0YL14_9GAMM</name>
<organism evidence="2 3">
    <name type="scientific">Legionella shakespearei DSM 23087</name>
    <dbReference type="NCBI Taxonomy" id="1122169"/>
    <lineage>
        <taxon>Bacteria</taxon>
        <taxon>Pseudomonadati</taxon>
        <taxon>Pseudomonadota</taxon>
        <taxon>Gammaproteobacteria</taxon>
        <taxon>Legionellales</taxon>
        <taxon>Legionellaceae</taxon>
        <taxon>Legionella</taxon>
    </lineage>
</organism>
<keyword evidence="1" id="KW-0472">Membrane</keyword>
<evidence type="ECO:0000313" key="2">
    <source>
        <dbReference type="EMBL" id="KTD57499.1"/>
    </source>
</evidence>
<dbReference type="Pfam" id="PF14316">
    <property type="entry name" value="DUF4381"/>
    <property type="match status" value="1"/>
</dbReference>
<proteinExistence type="predicted"/>
<keyword evidence="1" id="KW-0812">Transmembrane</keyword>
<comment type="caution">
    <text evidence="2">The sequence shown here is derived from an EMBL/GenBank/DDBJ whole genome shotgun (WGS) entry which is preliminary data.</text>
</comment>
<keyword evidence="1" id="KW-1133">Transmembrane helix</keyword>
<gene>
    <name evidence="2" type="ORF">Lsha_2340</name>
</gene>
<dbReference type="STRING" id="1122169.Lsha_2340"/>
<feature type="transmembrane region" description="Helical" evidence="1">
    <location>
        <begin position="28"/>
        <end position="47"/>
    </location>
</feature>
<evidence type="ECO:0008006" key="4">
    <source>
        <dbReference type="Google" id="ProtNLM"/>
    </source>
</evidence>
<dbReference type="OrthoDB" id="283083at2"/>
<dbReference type="Proteomes" id="UP000054600">
    <property type="component" value="Unassembled WGS sequence"/>
</dbReference>
<dbReference type="RefSeq" id="WP_018578305.1">
    <property type="nucleotide sequence ID" value="NZ_KB892434.1"/>
</dbReference>
<accession>A0A0W0YL14</accession>
<reference evidence="2 3" key="1">
    <citation type="submission" date="2015-11" db="EMBL/GenBank/DDBJ databases">
        <title>Genomic analysis of 38 Legionella species identifies large and diverse effector repertoires.</title>
        <authorList>
            <person name="Burstein D."/>
            <person name="Amaro F."/>
            <person name="Zusman T."/>
            <person name="Lifshitz Z."/>
            <person name="Cohen O."/>
            <person name="Gilbert J.A."/>
            <person name="Pupko T."/>
            <person name="Shuman H.A."/>
            <person name="Segal G."/>
        </authorList>
    </citation>
    <scope>NUCLEOTIDE SEQUENCE [LARGE SCALE GENOMIC DNA]</scope>
    <source>
        <strain evidence="2 3">ATCC 49655</strain>
    </source>
</reference>
<keyword evidence="3" id="KW-1185">Reference proteome</keyword>
<dbReference type="AlphaFoldDB" id="A0A0W0YL14"/>
<protein>
    <recommendedName>
        <fullName evidence="4">DUF4381 domain-containing protein</fullName>
    </recommendedName>
</protein>
<evidence type="ECO:0000256" key="1">
    <source>
        <dbReference type="SAM" id="Phobius"/>
    </source>
</evidence>